<protein>
    <recommendedName>
        <fullName evidence="1">Peptidase C14 caspase domain-containing protein</fullName>
    </recommendedName>
</protein>
<organism evidence="2">
    <name type="scientific">viral metagenome</name>
    <dbReference type="NCBI Taxonomy" id="1070528"/>
    <lineage>
        <taxon>unclassified sequences</taxon>
        <taxon>metagenomes</taxon>
        <taxon>organismal metagenomes</taxon>
    </lineage>
</organism>
<dbReference type="SUPFAM" id="SSF52129">
    <property type="entry name" value="Caspase-like"/>
    <property type="match status" value="1"/>
</dbReference>
<dbReference type="InterPro" id="IPR011600">
    <property type="entry name" value="Pept_C14_caspase"/>
</dbReference>
<dbReference type="GO" id="GO:0004197">
    <property type="term" value="F:cysteine-type endopeptidase activity"/>
    <property type="evidence" value="ECO:0007669"/>
    <property type="project" value="InterPro"/>
</dbReference>
<dbReference type="PANTHER" id="PTHR48104:SF30">
    <property type="entry name" value="METACASPASE-1"/>
    <property type="match status" value="1"/>
</dbReference>
<feature type="domain" description="Peptidase C14 caspase" evidence="1">
    <location>
        <begin position="2"/>
        <end position="246"/>
    </location>
</feature>
<accession>A0A6C0B2X7</accession>
<name>A0A6C0B2X7_9ZZZZ</name>
<dbReference type="EMBL" id="MN739054">
    <property type="protein sequence ID" value="QHS86412.1"/>
    <property type="molecule type" value="Genomic_DNA"/>
</dbReference>
<reference evidence="2" key="1">
    <citation type="journal article" date="2020" name="Nature">
        <title>Giant virus diversity and host interactions through global metagenomics.</title>
        <authorList>
            <person name="Schulz F."/>
            <person name="Roux S."/>
            <person name="Paez-Espino D."/>
            <person name="Jungbluth S."/>
            <person name="Walsh D.A."/>
            <person name="Denef V.J."/>
            <person name="McMahon K.D."/>
            <person name="Konstantinidis K.T."/>
            <person name="Eloe-Fadrosh E.A."/>
            <person name="Kyrpides N.C."/>
            <person name="Woyke T."/>
        </authorList>
    </citation>
    <scope>NUCLEOTIDE SEQUENCE</scope>
    <source>
        <strain evidence="2">GVMAG-M-3300009187-29</strain>
    </source>
</reference>
<dbReference type="Pfam" id="PF00656">
    <property type="entry name" value="Peptidase_C14"/>
    <property type="match status" value="1"/>
</dbReference>
<dbReference type="InterPro" id="IPR050452">
    <property type="entry name" value="Metacaspase"/>
</dbReference>
<sequence length="283" mass="31247">MKRALLIGIDYLAIPSITLKGCVYDVINVRDVLTDAYDYDSITILRDDINNAATMPTKANIIKNLTNIVNQSTSLDEIWVHYSGHGSQLPNKNAYTSNGLDNILVPCDYQTAGFITDRELLAIVKNIKCKALLLFDACHSGTMCDLEWSFQYGGPISWSKIQNNKVGNISNPNICIISGCKDEQTSADTFIKADSTSQGAFTNAFINALRNYRHKVSINQVYQYVCGYLQSNGFPQVPVLSATVQTPNYNFARTISAPVTTAPTFATTKTTVTSNMRNILQSR</sequence>
<proteinExistence type="predicted"/>
<dbReference type="InterPro" id="IPR029030">
    <property type="entry name" value="Caspase-like_dom_sf"/>
</dbReference>
<evidence type="ECO:0000313" key="2">
    <source>
        <dbReference type="EMBL" id="QHS86412.1"/>
    </source>
</evidence>
<dbReference type="AlphaFoldDB" id="A0A6C0B2X7"/>
<evidence type="ECO:0000259" key="1">
    <source>
        <dbReference type="Pfam" id="PF00656"/>
    </source>
</evidence>
<dbReference type="GO" id="GO:0006508">
    <property type="term" value="P:proteolysis"/>
    <property type="evidence" value="ECO:0007669"/>
    <property type="project" value="InterPro"/>
</dbReference>
<dbReference type="GO" id="GO:0005737">
    <property type="term" value="C:cytoplasm"/>
    <property type="evidence" value="ECO:0007669"/>
    <property type="project" value="TreeGrafter"/>
</dbReference>
<dbReference type="PANTHER" id="PTHR48104">
    <property type="entry name" value="METACASPASE-4"/>
    <property type="match status" value="1"/>
</dbReference>
<dbReference type="Gene3D" id="3.40.50.12660">
    <property type="match status" value="1"/>
</dbReference>